<evidence type="ECO:0000313" key="2">
    <source>
        <dbReference type="Proteomes" id="UP001221142"/>
    </source>
</evidence>
<gene>
    <name evidence="1" type="ORF">FB45DRAFT_1010513</name>
</gene>
<accession>A0AAD7FB71</accession>
<organism evidence="1 2">
    <name type="scientific">Roridomyces roridus</name>
    <dbReference type="NCBI Taxonomy" id="1738132"/>
    <lineage>
        <taxon>Eukaryota</taxon>
        <taxon>Fungi</taxon>
        <taxon>Dikarya</taxon>
        <taxon>Basidiomycota</taxon>
        <taxon>Agaricomycotina</taxon>
        <taxon>Agaricomycetes</taxon>
        <taxon>Agaricomycetidae</taxon>
        <taxon>Agaricales</taxon>
        <taxon>Marasmiineae</taxon>
        <taxon>Mycenaceae</taxon>
        <taxon>Roridomyces</taxon>
    </lineage>
</organism>
<reference evidence="1" key="1">
    <citation type="submission" date="2023-03" db="EMBL/GenBank/DDBJ databases">
        <title>Massive genome expansion in bonnet fungi (Mycena s.s.) driven by repeated elements and novel gene families across ecological guilds.</title>
        <authorList>
            <consortium name="Lawrence Berkeley National Laboratory"/>
            <person name="Harder C.B."/>
            <person name="Miyauchi S."/>
            <person name="Viragh M."/>
            <person name="Kuo A."/>
            <person name="Thoen E."/>
            <person name="Andreopoulos B."/>
            <person name="Lu D."/>
            <person name="Skrede I."/>
            <person name="Drula E."/>
            <person name="Henrissat B."/>
            <person name="Morin E."/>
            <person name="Kohler A."/>
            <person name="Barry K."/>
            <person name="LaButti K."/>
            <person name="Morin E."/>
            <person name="Salamov A."/>
            <person name="Lipzen A."/>
            <person name="Mereny Z."/>
            <person name="Hegedus B."/>
            <person name="Baldrian P."/>
            <person name="Stursova M."/>
            <person name="Weitz H."/>
            <person name="Taylor A."/>
            <person name="Grigoriev I.V."/>
            <person name="Nagy L.G."/>
            <person name="Martin F."/>
            <person name="Kauserud H."/>
        </authorList>
    </citation>
    <scope>NUCLEOTIDE SEQUENCE</scope>
    <source>
        <strain evidence="1">9284</strain>
    </source>
</reference>
<dbReference type="EMBL" id="JARKIF010000040">
    <property type="protein sequence ID" value="KAJ7609540.1"/>
    <property type="molecule type" value="Genomic_DNA"/>
</dbReference>
<protein>
    <submittedName>
        <fullName evidence="1">Uncharacterized protein</fullName>
    </submittedName>
</protein>
<dbReference type="Proteomes" id="UP001221142">
    <property type="component" value="Unassembled WGS sequence"/>
</dbReference>
<dbReference type="AlphaFoldDB" id="A0AAD7FB71"/>
<comment type="caution">
    <text evidence="1">The sequence shown here is derived from an EMBL/GenBank/DDBJ whole genome shotgun (WGS) entry which is preliminary data.</text>
</comment>
<keyword evidence="2" id="KW-1185">Reference proteome</keyword>
<name>A0AAD7FB71_9AGAR</name>
<sequence>MSDGHIITVTTPPLCLAAPISSPGPIHDHSPGIPSSIAYVPSSFRLAADQRKAMGQRPQDLPWIHPGAMSRMLARSACGGTLASTLQLSPLIRQRHSSSFTSTSAQIPSLGTLPPVEFSLSSHAPRATLLLQIPCQKESPRARRGRMRRLRPTYTFPRALIALEGCGSGTKFLWPRFRTCRRPFLDLGAPSSLGLQRYTTSRPTTTAGETEVETSSSLARAQLWLSWLFISFLVVEKGRASEITMAVSHPPDTHLVFILPCLVYGPGDIRGKFAGITGLLLPPSALARSSRMLHTSPIYDTGAVLS</sequence>
<evidence type="ECO:0000313" key="1">
    <source>
        <dbReference type="EMBL" id="KAJ7609540.1"/>
    </source>
</evidence>
<proteinExistence type="predicted"/>